<gene>
    <name evidence="2" type="ORF">GFSPODELE1_LOCUS5914</name>
</gene>
<dbReference type="EMBL" id="OZ037947">
    <property type="protein sequence ID" value="CAL1706522.1"/>
    <property type="molecule type" value="Genomic_DNA"/>
</dbReference>
<keyword evidence="3" id="KW-1185">Reference proteome</keyword>
<dbReference type="InterPro" id="IPR036404">
    <property type="entry name" value="Jacalin-like_lectin_dom_sf"/>
</dbReference>
<organism evidence="2 3">
    <name type="scientific">Somion occarium</name>
    <dbReference type="NCBI Taxonomy" id="3059160"/>
    <lineage>
        <taxon>Eukaryota</taxon>
        <taxon>Fungi</taxon>
        <taxon>Dikarya</taxon>
        <taxon>Basidiomycota</taxon>
        <taxon>Agaricomycotina</taxon>
        <taxon>Agaricomycetes</taxon>
        <taxon>Polyporales</taxon>
        <taxon>Cerrenaceae</taxon>
        <taxon>Somion</taxon>
    </lineage>
</organism>
<accession>A0ABP1DH91</accession>
<evidence type="ECO:0000313" key="2">
    <source>
        <dbReference type="EMBL" id="CAL1706522.1"/>
    </source>
</evidence>
<dbReference type="Pfam" id="PF01419">
    <property type="entry name" value="Jacalin"/>
    <property type="match status" value="1"/>
</dbReference>
<evidence type="ECO:0000259" key="1">
    <source>
        <dbReference type="Pfam" id="PF01419"/>
    </source>
</evidence>
<protein>
    <recommendedName>
        <fullName evidence="1">Jacalin-type lectin domain-containing protein</fullName>
    </recommendedName>
</protein>
<dbReference type="InterPro" id="IPR001229">
    <property type="entry name" value="Jacalin-like_lectin_dom"/>
</dbReference>
<name>A0ABP1DH91_9APHY</name>
<proteinExistence type="predicted"/>
<dbReference type="Gene3D" id="2.100.10.30">
    <property type="entry name" value="Jacalin-like lectin domain"/>
    <property type="match status" value="1"/>
</dbReference>
<dbReference type="Proteomes" id="UP001497453">
    <property type="component" value="Chromosome 4"/>
</dbReference>
<dbReference type="SUPFAM" id="SSF51101">
    <property type="entry name" value="Mannose-binding lectins"/>
    <property type="match status" value="1"/>
</dbReference>
<feature type="domain" description="Jacalin-type lectin" evidence="1">
    <location>
        <begin position="30"/>
        <end position="161"/>
    </location>
</feature>
<reference evidence="3" key="1">
    <citation type="submission" date="2024-04" db="EMBL/GenBank/DDBJ databases">
        <authorList>
            <person name="Shaw F."/>
            <person name="Minotto A."/>
        </authorList>
    </citation>
    <scope>NUCLEOTIDE SEQUENCE [LARGE SCALE GENOMIC DNA]</scope>
</reference>
<evidence type="ECO:0000313" key="3">
    <source>
        <dbReference type="Proteomes" id="UP001497453"/>
    </source>
</evidence>
<sequence>MVGMSRYAGVWAYKKGYYGRFKTSTFGVTTGGTAFNDLNVIGGVQNVNRISRIVIRHGEIVDAITTTYQRSRGLSPITRSNGGTGGNLATVDLSATESVITITGTFRSVSAQYGPSSVQNLNFVILNSSTGAVRVAGPFAPASGGTPFRVYGTLVAFAGTISTRGTRFIQALSFFIIPTRAAVQPDIAAATTDDITDDAADDITAPA</sequence>